<reference evidence="1" key="1">
    <citation type="journal article" date="2014" name="Nat. Commun.">
        <title>The tobacco genome sequence and its comparison with those of tomato and potato.</title>
        <authorList>
            <person name="Sierro N."/>
            <person name="Battey J.N."/>
            <person name="Ouadi S."/>
            <person name="Bakaher N."/>
            <person name="Bovet L."/>
            <person name="Willig A."/>
            <person name="Goepfert S."/>
            <person name="Peitsch M.C."/>
            <person name="Ivanov N.V."/>
        </authorList>
    </citation>
    <scope>NUCLEOTIDE SEQUENCE [LARGE SCALE GENOMIC DNA]</scope>
</reference>
<name>A0AC58T3Y1_TOBAC</name>
<accession>A0AC58T3Y1</accession>
<organism evidence="1 2">
    <name type="scientific">Nicotiana tabacum</name>
    <name type="common">Common tobacco</name>
    <dbReference type="NCBI Taxonomy" id="4097"/>
    <lineage>
        <taxon>Eukaryota</taxon>
        <taxon>Viridiplantae</taxon>
        <taxon>Streptophyta</taxon>
        <taxon>Embryophyta</taxon>
        <taxon>Tracheophyta</taxon>
        <taxon>Spermatophyta</taxon>
        <taxon>Magnoliopsida</taxon>
        <taxon>eudicotyledons</taxon>
        <taxon>Gunneridae</taxon>
        <taxon>Pentapetalae</taxon>
        <taxon>asterids</taxon>
        <taxon>lamiids</taxon>
        <taxon>Solanales</taxon>
        <taxon>Solanaceae</taxon>
        <taxon>Nicotianoideae</taxon>
        <taxon>Nicotianeae</taxon>
        <taxon>Nicotiana</taxon>
    </lineage>
</organism>
<dbReference type="Proteomes" id="UP000790787">
    <property type="component" value="Chromosome 17"/>
</dbReference>
<sequence length="471" mass="52321">MTSIPFLSDKVSSKQSFIFSICPMARKQRLPFYDSHIYSTALFQLVHIYVWGPNNTRKHNGFRYFLTLVDDYSRATWTHLLSCKGNALSVLQAFTSMVKTHFQSSVQTSRSDNSYELGSSSEVVTFFTSQAVSSTTPSSTFPPFFDIDSSPTPDDATGVLAASNTSSPPIVATDVPAASSTSPLSSSSSSSTSYSDPPYPPPSVNQPSPPAPALSKSTRIVIQPSYLQDYVCNFVLPLLHVSAISKVSQNELHVHEPQHYQHAASHPAWQEAMLKEFQALESNHTWDIVSLPPHKKDIPCKWVYKVKQKSDGSIERYKARLVIRGDTQREGIDFTKTFSPVVKLTTIKCLLTLVIAFQLDVNNVFLHGNLHEEVYMKIPPGLDVSSNSESPSLVCRLKKSLYGLRQASRQWFFKLSEALHSRGYISSLNDYSLFTKSSSDSLVVSAVYVNDILLAGDDISELNSLKMFLDS</sequence>
<evidence type="ECO:0000313" key="1">
    <source>
        <dbReference type="Proteomes" id="UP000790787"/>
    </source>
</evidence>
<reference evidence="2" key="2">
    <citation type="submission" date="2025-08" db="UniProtKB">
        <authorList>
            <consortium name="RefSeq"/>
        </authorList>
    </citation>
    <scope>IDENTIFICATION</scope>
    <source>
        <tissue evidence="2">Leaf</tissue>
    </source>
</reference>
<keyword evidence="1" id="KW-1185">Reference proteome</keyword>
<proteinExistence type="predicted"/>
<protein>
    <submittedName>
        <fullName evidence="2">Uncharacterized protein LOC142172069</fullName>
    </submittedName>
</protein>
<dbReference type="RefSeq" id="XP_075091936.1">
    <property type="nucleotide sequence ID" value="XM_075235835.1"/>
</dbReference>
<evidence type="ECO:0000313" key="2">
    <source>
        <dbReference type="RefSeq" id="XP_075091936.1"/>
    </source>
</evidence>
<gene>
    <name evidence="2" type="primary">LOC142172069</name>
</gene>